<dbReference type="InterPro" id="IPR001594">
    <property type="entry name" value="Palmitoyltrfase_DHHC"/>
</dbReference>
<evidence type="ECO:0000256" key="5">
    <source>
        <dbReference type="ARBA" id="ARBA00023136"/>
    </source>
</evidence>
<comment type="catalytic activity">
    <reaction evidence="7">
        <text>L-cysteinyl-[protein] + hexadecanoyl-CoA = S-hexadecanoyl-L-cysteinyl-[protein] + CoA</text>
        <dbReference type="Rhea" id="RHEA:36683"/>
        <dbReference type="Rhea" id="RHEA-COMP:10131"/>
        <dbReference type="Rhea" id="RHEA-COMP:11032"/>
        <dbReference type="ChEBI" id="CHEBI:29950"/>
        <dbReference type="ChEBI" id="CHEBI:57287"/>
        <dbReference type="ChEBI" id="CHEBI:57379"/>
        <dbReference type="ChEBI" id="CHEBI:74151"/>
        <dbReference type="EC" id="2.3.1.225"/>
    </reaction>
</comment>
<comment type="similarity">
    <text evidence="7">Belongs to the DHHC palmitoyltransferase family.</text>
</comment>
<gene>
    <name evidence="10" type="ORF">CCMP2556_LOCUS17252</name>
</gene>
<reference evidence="10 11" key="1">
    <citation type="submission" date="2024-02" db="EMBL/GenBank/DDBJ databases">
        <authorList>
            <person name="Chen Y."/>
            <person name="Shah S."/>
            <person name="Dougan E. K."/>
            <person name="Thang M."/>
            <person name="Chan C."/>
        </authorList>
    </citation>
    <scope>NUCLEOTIDE SEQUENCE [LARGE SCALE GENOMIC DNA]</scope>
</reference>
<dbReference type="EC" id="2.3.1.225" evidence="7"/>
<feature type="domain" description="Palmitoyltransferase DHHC" evidence="9">
    <location>
        <begin position="146"/>
        <end position="298"/>
    </location>
</feature>
<feature type="transmembrane region" description="Helical" evidence="7">
    <location>
        <begin position="238"/>
        <end position="258"/>
    </location>
</feature>
<evidence type="ECO:0000256" key="3">
    <source>
        <dbReference type="ARBA" id="ARBA00022692"/>
    </source>
</evidence>
<dbReference type="PROSITE" id="PS50216">
    <property type="entry name" value="DHHC"/>
    <property type="match status" value="1"/>
</dbReference>
<feature type="region of interest" description="Disordered" evidence="8">
    <location>
        <begin position="1"/>
        <end position="23"/>
    </location>
</feature>
<dbReference type="InterPro" id="IPR039859">
    <property type="entry name" value="PFA4/ZDH16/20/ERF2-like"/>
</dbReference>
<feature type="transmembrane region" description="Helical" evidence="7">
    <location>
        <begin position="270"/>
        <end position="292"/>
    </location>
</feature>
<evidence type="ECO:0000256" key="7">
    <source>
        <dbReference type="RuleBase" id="RU079119"/>
    </source>
</evidence>
<evidence type="ECO:0000313" key="11">
    <source>
        <dbReference type="Proteomes" id="UP001642484"/>
    </source>
</evidence>
<evidence type="ECO:0000313" key="10">
    <source>
        <dbReference type="EMBL" id="CAK9028825.1"/>
    </source>
</evidence>
<evidence type="ECO:0000259" key="9">
    <source>
        <dbReference type="Pfam" id="PF01529"/>
    </source>
</evidence>
<organism evidence="10 11">
    <name type="scientific">Durusdinium trenchii</name>
    <dbReference type="NCBI Taxonomy" id="1381693"/>
    <lineage>
        <taxon>Eukaryota</taxon>
        <taxon>Sar</taxon>
        <taxon>Alveolata</taxon>
        <taxon>Dinophyceae</taxon>
        <taxon>Suessiales</taxon>
        <taxon>Symbiodiniaceae</taxon>
        <taxon>Durusdinium</taxon>
    </lineage>
</organism>
<keyword evidence="11" id="KW-1185">Reference proteome</keyword>
<dbReference type="EMBL" id="CAXAMN010009469">
    <property type="protein sequence ID" value="CAK9028825.1"/>
    <property type="molecule type" value="Genomic_DNA"/>
</dbReference>
<protein>
    <recommendedName>
        <fullName evidence="7">Palmitoyltransferase</fullName>
        <ecNumber evidence="7">2.3.1.225</ecNumber>
    </recommendedName>
</protein>
<evidence type="ECO:0000256" key="2">
    <source>
        <dbReference type="ARBA" id="ARBA00022679"/>
    </source>
</evidence>
<dbReference type="Pfam" id="PF01529">
    <property type="entry name" value="DHHC"/>
    <property type="match status" value="1"/>
</dbReference>
<keyword evidence="5 7" id="KW-0472">Membrane</keyword>
<evidence type="ECO:0000256" key="4">
    <source>
        <dbReference type="ARBA" id="ARBA00022989"/>
    </source>
</evidence>
<evidence type="ECO:0000256" key="8">
    <source>
        <dbReference type="SAM" id="MobiDB-lite"/>
    </source>
</evidence>
<keyword evidence="4 7" id="KW-1133">Transmembrane helix</keyword>
<accession>A0ABP0KPP1</accession>
<name>A0ABP0KPP1_9DINO</name>
<keyword evidence="3 7" id="KW-0812">Transmembrane</keyword>
<comment type="subcellular location">
    <subcellularLocation>
        <location evidence="1">Membrane</location>
        <topology evidence="1">Multi-pass membrane protein</topology>
    </subcellularLocation>
</comment>
<keyword evidence="6 7" id="KW-0012">Acyltransferase</keyword>
<sequence>MGLRQRGQEEEWDGNGEEVKPNQVDDAECKAKDCHKHEHQNLRCRRFLASPQWKCFTLVVVGFTPVFGVILAMPHLLAELHVEPHMWSYWLHYGFGSWISIQFLYNFLATQWRDPGNCKSIKPSQEVTGQFELGGGDDAPRLLYASNWCTKCSNWKPPRSHHCSSCNRCILRMDHHCPFTGNCIGAFNHGHFVLFYIFAFIGLTYSLVLSLMAAYTTDHASRWTELILPKYKEHKDTVGKHFMTGLTGVAVSIILEVLRRKGWEVMIQLAASVLAFIPVLGTGVPAFQMAWFNTTTMERLFPMKEYVQLKAQVYCPLGPGFYRQSGRENLKMILGKRWWIRLLFPVPGQLDMDLFLAPPPSQAGSQALLQRIEQVKENGVKQEVKHCQDLGFDPGPRPEQSV</sequence>
<feature type="transmembrane region" description="Helical" evidence="7">
    <location>
        <begin position="89"/>
        <end position="109"/>
    </location>
</feature>
<feature type="transmembrane region" description="Helical" evidence="7">
    <location>
        <begin position="193"/>
        <end position="215"/>
    </location>
</feature>
<dbReference type="Proteomes" id="UP001642484">
    <property type="component" value="Unassembled WGS sequence"/>
</dbReference>
<comment type="caution">
    <text evidence="10">The sequence shown here is derived from an EMBL/GenBank/DDBJ whole genome shotgun (WGS) entry which is preliminary data.</text>
</comment>
<dbReference type="PANTHER" id="PTHR12246">
    <property type="entry name" value="PALMITOYLTRANSFERASE ZDHHC16"/>
    <property type="match status" value="1"/>
</dbReference>
<feature type="transmembrane region" description="Helical" evidence="7">
    <location>
        <begin position="55"/>
        <end position="77"/>
    </location>
</feature>
<proteinExistence type="inferred from homology"/>
<evidence type="ECO:0000256" key="6">
    <source>
        <dbReference type="ARBA" id="ARBA00023315"/>
    </source>
</evidence>
<keyword evidence="2 7" id="KW-0808">Transferase</keyword>
<evidence type="ECO:0000256" key="1">
    <source>
        <dbReference type="ARBA" id="ARBA00004141"/>
    </source>
</evidence>
<comment type="domain">
    <text evidence="7">The DHHC domain is required for palmitoyltransferase activity.</text>
</comment>